<evidence type="ECO:0000313" key="4">
    <source>
        <dbReference type="Proteomes" id="UP001148786"/>
    </source>
</evidence>
<feature type="domain" description="WSC" evidence="2">
    <location>
        <begin position="47"/>
        <end position="129"/>
    </location>
</feature>
<dbReference type="OrthoDB" id="10554939at2759"/>
<accession>A0A9W8MUX3</accession>
<dbReference type="PROSITE" id="PS51212">
    <property type="entry name" value="WSC"/>
    <property type="match status" value="1"/>
</dbReference>
<evidence type="ECO:0000259" key="2">
    <source>
        <dbReference type="PROSITE" id="PS51212"/>
    </source>
</evidence>
<dbReference type="Pfam" id="PF01822">
    <property type="entry name" value="WSC"/>
    <property type="match status" value="1"/>
</dbReference>
<keyword evidence="1" id="KW-0732">Signal</keyword>
<feature type="signal peptide" evidence="1">
    <location>
        <begin position="1"/>
        <end position="21"/>
    </location>
</feature>
<evidence type="ECO:0000256" key="1">
    <source>
        <dbReference type="SAM" id="SignalP"/>
    </source>
</evidence>
<dbReference type="EMBL" id="JANKHO010000922">
    <property type="protein sequence ID" value="KAJ3505116.1"/>
    <property type="molecule type" value="Genomic_DNA"/>
</dbReference>
<sequence length="129" mass="13949">MVSASFAHLALLAYFVGTAVALPSRPNAESVHLYRRQDPNPNGPLEGWTYVGCFTDIASSRTLLEAVTVDPELTPATCTEFCQGTTTAPTGFNFAGTEFTSECCTYSLPSFSSLISRVIPPSFNKMNRL</sequence>
<dbReference type="InterPro" id="IPR002889">
    <property type="entry name" value="WSC_carb-bd"/>
</dbReference>
<protein>
    <recommendedName>
        <fullName evidence="2">WSC domain-containing protein</fullName>
    </recommendedName>
</protein>
<keyword evidence="4" id="KW-1185">Reference proteome</keyword>
<dbReference type="Proteomes" id="UP001148786">
    <property type="component" value="Unassembled WGS sequence"/>
</dbReference>
<organism evidence="3 4">
    <name type="scientific">Agrocybe chaxingu</name>
    <dbReference type="NCBI Taxonomy" id="84603"/>
    <lineage>
        <taxon>Eukaryota</taxon>
        <taxon>Fungi</taxon>
        <taxon>Dikarya</taxon>
        <taxon>Basidiomycota</taxon>
        <taxon>Agaricomycotina</taxon>
        <taxon>Agaricomycetes</taxon>
        <taxon>Agaricomycetidae</taxon>
        <taxon>Agaricales</taxon>
        <taxon>Agaricineae</taxon>
        <taxon>Strophariaceae</taxon>
        <taxon>Agrocybe</taxon>
    </lineage>
</organism>
<gene>
    <name evidence="3" type="ORF">NLJ89_g7582</name>
</gene>
<evidence type="ECO:0000313" key="3">
    <source>
        <dbReference type="EMBL" id="KAJ3505116.1"/>
    </source>
</evidence>
<feature type="chain" id="PRO_5040783821" description="WSC domain-containing protein" evidence="1">
    <location>
        <begin position="22"/>
        <end position="129"/>
    </location>
</feature>
<name>A0A9W8MUX3_9AGAR</name>
<comment type="caution">
    <text evidence="3">The sequence shown here is derived from an EMBL/GenBank/DDBJ whole genome shotgun (WGS) entry which is preliminary data.</text>
</comment>
<reference evidence="3" key="1">
    <citation type="submission" date="2022-07" db="EMBL/GenBank/DDBJ databases">
        <title>Genome Sequence of Agrocybe chaxingu.</title>
        <authorList>
            <person name="Buettner E."/>
        </authorList>
    </citation>
    <scope>NUCLEOTIDE SEQUENCE</scope>
    <source>
        <strain evidence="3">MP-N11</strain>
    </source>
</reference>
<proteinExistence type="predicted"/>
<dbReference type="AlphaFoldDB" id="A0A9W8MUX3"/>